<proteinExistence type="predicted"/>
<evidence type="ECO:0000313" key="1">
    <source>
        <dbReference type="EMBL" id="KPJ11785.1"/>
    </source>
</evidence>
<dbReference type="InParanoid" id="A0A0N0PBX4"/>
<gene>
    <name evidence="1" type="ORF">RR48_01815</name>
</gene>
<reference evidence="1 2" key="1">
    <citation type="journal article" date="2015" name="Nat. Commun.">
        <title>Outbred genome sequencing and CRISPR/Cas9 gene editing in butterflies.</title>
        <authorList>
            <person name="Li X."/>
            <person name="Fan D."/>
            <person name="Zhang W."/>
            <person name="Liu G."/>
            <person name="Zhang L."/>
            <person name="Zhao L."/>
            <person name="Fang X."/>
            <person name="Chen L."/>
            <person name="Dong Y."/>
            <person name="Chen Y."/>
            <person name="Ding Y."/>
            <person name="Zhao R."/>
            <person name="Feng M."/>
            <person name="Zhu Y."/>
            <person name="Feng Y."/>
            <person name="Jiang X."/>
            <person name="Zhu D."/>
            <person name="Xiang H."/>
            <person name="Feng X."/>
            <person name="Li S."/>
            <person name="Wang J."/>
            <person name="Zhang G."/>
            <person name="Kronforst M.R."/>
            <person name="Wang W."/>
        </authorList>
    </citation>
    <scope>NUCLEOTIDE SEQUENCE [LARGE SCALE GENOMIC DNA]</scope>
    <source>
        <strain evidence="1">Ya'a_city_454_Pm</strain>
        <tissue evidence="1">Whole body</tissue>
    </source>
</reference>
<sequence>MGEEITTFVRTIYNKIFHKKSSEDKFQDLSLNLGDLQAQVQTKGEAVTQAQGQVAGMLNKFKDLASDNKMYAIHESQHGHGDDVLNNIHSL</sequence>
<dbReference type="Proteomes" id="UP000053240">
    <property type="component" value="Unassembled WGS sequence"/>
</dbReference>
<name>A0A0N0PBX4_PAPMA</name>
<protein>
    <submittedName>
        <fullName evidence="1">Uncharacterized protein</fullName>
    </submittedName>
</protein>
<organism evidence="1 2">
    <name type="scientific">Papilio machaon</name>
    <name type="common">Old World swallowtail butterfly</name>
    <dbReference type="NCBI Taxonomy" id="76193"/>
    <lineage>
        <taxon>Eukaryota</taxon>
        <taxon>Metazoa</taxon>
        <taxon>Ecdysozoa</taxon>
        <taxon>Arthropoda</taxon>
        <taxon>Hexapoda</taxon>
        <taxon>Insecta</taxon>
        <taxon>Pterygota</taxon>
        <taxon>Neoptera</taxon>
        <taxon>Endopterygota</taxon>
        <taxon>Lepidoptera</taxon>
        <taxon>Glossata</taxon>
        <taxon>Ditrysia</taxon>
        <taxon>Papilionoidea</taxon>
        <taxon>Papilionidae</taxon>
        <taxon>Papilioninae</taxon>
        <taxon>Papilio</taxon>
    </lineage>
</organism>
<dbReference type="EMBL" id="KQ460869">
    <property type="protein sequence ID" value="KPJ11785.1"/>
    <property type="molecule type" value="Genomic_DNA"/>
</dbReference>
<keyword evidence="2" id="KW-1185">Reference proteome</keyword>
<evidence type="ECO:0000313" key="2">
    <source>
        <dbReference type="Proteomes" id="UP000053240"/>
    </source>
</evidence>
<accession>A0A0N0PBX4</accession>
<dbReference type="AlphaFoldDB" id="A0A0N0PBX4"/>